<dbReference type="Proteomes" id="UP001519667">
    <property type="component" value="Unassembled WGS sequence"/>
</dbReference>
<organism evidence="2 3">
    <name type="scientific">Metapseudomonas boanensis</name>
    <dbReference type="NCBI Taxonomy" id="2822138"/>
    <lineage>
        <taxon>Bacteria</taxon>
        <taxon>Pseudomonadati</taxon>
        <taxon>Pseudomonadota</taxon>
        <taxon>Gammaproteobacteria</taxon>
        <taxon>Pseudomonadales</taxon>
        <taxon>Pseudomonadaceae</taxon>
        <taxon>Metapseudomonas</taxon>
    </lineage>
</organism>
<evidence type="ECO:0000313" key="2">
    <source>
        <dbReference type="EMBL" id="MBT8767197.1"/>
    </source>
</evidence>
<dbReference type="Pfam" id="PF04480">
    <property type="entry name" value="DUF559"/>
    <property type="match status" value="1"/>
</dbReference>
<evidence type="ECO:0000313" key="3">
    <source>
        <dbReference type="Proteomes" id="UP001519667"/>
    </source>
</evidence>
<dbReference type="InterPro" id="IPR047216">
    <property type="entry name" value="Endonuclease_DUF559_bact"/>
</dbReference>
<feature type="domain" description="DUF559" evidence="1">
    <location>
        <begin position="3"/>
        <end position="68"/>
    </location>
</feature>
<dbReference type="InterPro" id="IPR011335">
    <property type="entry name" value="Restrct_endonuc-II-like"/>
</dbReference>
<dbReference type="PANTHER" id="PTHR38590">
    <property type="entry name" value="BLL0828 PROTEIN"/>
    <property type="match status" value="1"/>
</dbReference>
<evidence type="ECO:0000259" key="1">
    <source>
        <dbReference type="Pfam" id="PF04480"/>
    </source>
</evidence>
<dbReference type="Gene3D" id="3.40.960.10">
    <property type="entry name" value="VSR Endonuclease"/>
    <property type="match status" value="1"/>
</dbReference>
<dbReference type="EMBL" id="JAGTIS010000006">
    <property type="protein sequence ID" value="MBT8767197.1"/>
    <property type="molecule type" value="Genomic_DNA"/>
</dbReference>
<name>A0ABS5XHM9_9GAMM</name>
<proteinExistence type="predicted"/>
<dbReference type="RefSeq" id="WP_215375371.1">
    <property type="nucleotide sequence ID" value="NZ_JAGTIS010000006.1"/>
</dbReference>
<dbReference type="SUPFAM" id="SSF52980">
    <property type="entry name" value="Restriction endonuclease-like"/>
    <property type="match status" value="1"/>
</dbReference>
<dbReference type="InterPro" id="IPR007569">
    <property type="entry name" value="DUF559"/>
</dbReference>
<sequence>MERLQLARQLRSQQTDAEQKLWQHLRAKLLQGLRFRRQKPMARYKVDFICQERMLIVELDGGQHLESGERGVS</sequence>
<comment type="caution">
    <text evidence="2">The sequence shown here is derived from an EMBL/GenBank/DDBJ whole genome shotgun (WGS) entry which is preliminary data.</text>
</comment>
<protein>
    <submittedName>
        <fullName evidence="2">DUF559 domain-containing protein</fullName>
    </submittedName>
</protein>
<gene>
    <name evidence="2" type="ORF">J7302_13870</name>
</gene>
<keyword evidence="3" id="KW-1185">Reference proteome</keyword>
<reference evidence="2 3" key="1">
    <citation type="submission" date="2021-04" db="EMBL/GenBank/DDBJ databases">
        <title>Pseudomonas boanensis sp. nov., a bacterium isolated from river water used for household purposes in Boane District, Mozambique.</title>
        <authorList>
            <person name="Nicklasson M."/>
            <person name="Martin-Rodriguez A.J."/>
            <person name="Thorell K."/>
            <person name="Neves L."/>
            <person name="Mussagy A."/>
            <person name="Rydberg H.A."/>
            <person name="Hernroth B."/>
            <person name="Svensson-Stadler L."/>
            <person name="Sjoling A."/>
        </authorList>
    </citation>
    <scope>NUCLEOTIDE SEQUENCE [LARGE SCALE GENOMIC DNA]</scope>
    <source>
        <strain evidence="2 3">DB1</strain>
    </source>
</reference>
<accession>A0ABS5XHM9</accession>
<dbReference type="PANTHER" id="PTHR38590:SF1">
    <property type="entry name" value="BLL0828 PROTEIN"/>
    <property type="match status" value="1"/>
</dbReference>